<evidence type="ECO:0000313" key="2">
    <source>
        <dbReference type="Proteomes" id="UP001279642"/>
    </source>
</evidence>
<dbReference type="RefSeq" id="WP_320507358.1">
    <property type="nucleotide sequence ID" value="NZ_JAXCLW010000001.1"/>
</dbReference>
<comment type="caution">
    <text evidence="1">The sequence shown here is derived from an EMBL/GenBank/DDBJ whole genome shotgun (WGS) entry which is preliminary data.</text>
</comment>
<name>A0ABU5E8F8_9PROT</name>
<evidence type="ECO:0000313" key="1">
    <source>
        <dbReference type="EMBL" id="MDY0882334.1"/>
    </source>
</evidence>
<reference evidence="1 2" key="1">
    <citation type="journal article" date="2016" name="Antonie Van Leeuwenhoek">
        <title>Dongia soli sp. nov., isolated from soil from Dokdo, Korea.</title>
        <authorList>
            <person name="Kim D.U."/>
            <person name="Lee H."/>
            <person name="Kim H."/>
            <person name="Kim S.G."/>
            <person name="Ka J.O."/>
        </authorList>
    </citation>
    <scope>NUCLEOTIDE SEQUENCE [LARGE SCALE GENOMIC DNA]</scope>
    <source>
        <strain evidence="1 2">D78</strain>
    </source>
</reference>
<dbReference type="Proteomes" id="UP001279642">
    <property type="component" value="Unassembled WGS sequence"/>
</dbReference>
<dbReference type="EMBL" id="JAXCLW010000001">
    <property type="protein sequence ID" value="MDY0882334.1"/>
    <property type="molecule type" value="Genomic_DNA"/>
</dbReference>
<keyword evidence="2" id="KW-1185">Reference proteome</keyword>
<organism evidence="1 2">
    <name type="scientific">Dongia soli</name>
    <dbReference type="NCBI Taxonomy" id="600628"/>
    <lineage>
        <taxon>Bacteria</taxon>
        <taxon>Pseudomonadati</taxon>
        <taxon>Pseudomonadota</taxon>
        <taxon>Alphaproteobacteria</taxon>
        <taxon>Rhodospirillales</taxon>
        <taxon>Dongiaceae</taxon>
        <taxon>Dongia</taxon>
    </lineage>
</organism>
<protein>
    <submittedName>
        <fullName evidence="1">Uncharacterized protein</fullName>
    </submittedName>
</protein>
<gene>
    <name evidence="1" type="ORF">SMD27_05740</name>
</gene>
<proteinExistence type="predicted"/>
<sequence length="95" mass="11289">MADKFKMVELGVRTEMPPETLQELEWELTRDVAQFILTPDRIKTFRKLQPGELLYEHRWAIDVAKLIIQSLQRHRWHIVRLPHGMDGPRNSSMPD</sequence>
<accession>A0ABU5E8F8</accession>